<dbReference type="OrthoDB" id="5966927at2759"/>
<evidence type="ECO:0000256" key="4">
    <source>
        <dbReference type="ARBA" id="ARBA00023136"/>
    </source>
</evidence>
<feature type="region of interest" description="Disordered" evidence="6">
    <location>
        <begin position="463"/>
        <end position="525"/>
    </location>
</feature>
<dbReference type="PANTHER" id="PTHR28538">
    <property type="entry name" value="INTEGRAL INNER NUCLEAR MEMBRANE PROTEIN IMA1"/>
    <property type="match status" value="1"/>
</dbReference>
<name>A0A9Q8VGK1_9HYPO</name>
<keyword evidence="9" id="KW-1185">Reference proteome</keyword>
<keyword evidence="2" id="KW-0812">Transmembrane</keyword>
<dbReference type="GO" id="GO:0034506">
    <property type="term" value="C:chromosome, centromeric core domain"/>
    <property type="evidence" value="ECO:0007669"/>
    <property type="project" value="TreeGrafter"/>
</dbReference>
<gene>
    <name evidence="8" type="ORF">JDV02_010383</name>
</gene>
<evidence type="ECO:0000256" key="3">
    <source>
        <dbReference type="ARBA" id="ARBA00022989"/>
    </source>
</evidence>
<organism evidence="8 9">
    <name type="scientific">Purpureocillium takamizusanense</name>
    <dbReference type="NCBI Taxonomy" id="2060973"/>
    <lineage>
        <taxon>Eukaryota</taxon>
        <taxon>Fungi</taxon>
        <taxon>Dikarya</taxon>
        <taxon>Ascomycota</taxon>
        <taxon>Pezizomycotina</taxon>
        <taxon>Sordariomycetes</taxon>
        <taxon>Hypocreomycetidae</taxon>
        <taxon>Hypocreales</taxon>
        <taxon>Ophiocordycipitaceae</taxon>
        <taxon>Purpureocillium</taxon>
    </lineage>
</organism>
<dbReference type="KEGG" id="ptkz:JDV02_010383"/>
<sequence>MARLRGARYLTCFYCGKRSGLKYDGVTREFLCLYCDATNYLDENGEITDPPVATDREAITTQYAVPRPSSPAAGGSSNIFCPTCLKNQHLFTKSLAQYFPDDPSDPEYEKLERNYYRYRRGLEERYPQVCDECAARVEHRIRQAGYTAKTDHLRRMMDLSRGRKPIRRRTPLDWASALGGAIWRAGFVLQLLWHMVMVTQVLQAGDAAGMRDPDGVDSLLGQIIPWLAWIADLLPAQDVLMRWSVAAACASVWWNPHFVQVNRGFTRHLLGLTQWYSFQGLIIFFRLVFRRVEGIKGGRSQSVQAQLSIHAVMAAVMGLIYVLAGRSIRVDTSPLFGTDDKPALPKATTPAKRKQEDSKTFSELFKDALESPDGPSKARPASLTPPSQRVTGPQPPGSSALSFGGLGLSETPARRRQQPVQYAEEMDWSPITPHQNRAIVNPSSPSIGTSKFARQEVDNPFRHKVPAAPVNPARRLWNPPREPEPEVQPPVSNSQKLFAGRRTGSDRGKAVEGSHGVEFRQPKFFAPDRDDASSLADLLSQSFSLSQEQDVDTKSVDGMATNGSPSRVAASRSDKPRRRMPPTSNAALPVTVASLGLAWLATMVIAIPYQLEIRTVVLLVAGIIALSDSDATSHEIQTSPTPRTVAYVLSAVGVVELASVCWVATKVWESDVPEARVDVYGLALLGTMSARLMLRRVGIV</sequence>
<dbReference type="GO" id="GO:0005637">
    <property type="term" value="C:nuclear inner membrane"/>
    <property type="evidence" value="ECO:0007669"/>
    <property type="project" value="UniProtKB-SubCell"/>
</dbReference>
<dbReference type="GeneID" id="72072327"/>
<evidence type="ECO:0000256" key="2">
    <source>
        <dbReference type="ARBA" id="ARBA00022692"/>
    </source>
</evidence>
<feature type="compositionally biased region" description="Basic and acidic residues" evidence="6">
    <location>
        <begin position="503"/>
        <end position="525"/>
    </location>
</feature>
<dbReference type="GO" id="GO:0044732">
    <property type="term" value="C:mitotic spindle pole body"/>
    <property type="evidence" value="ECO:0007669"/>
    <property type="project" value="TreeGrafter"/>
</dbReference>
<evidence type="ECO:0000259" key="7">
    <source>
        <dbReference type="Pfam" id="PF09779"/>
    </source>
</evidence>
<keyword evidence="5" id="KW-0539">Nucleus</keyword>
<dbReference type="EMBL" id="CP086365">
    <property type="protein sequence ID" value="UNI24651.1"/>
    <property type="molecule type" value="Genomic_DNA"/>
</dbReference>
<dbReference type="GO" id="GO:0034992">
    <property type="term" value="C:microtubule organizing center attachment site"/>
    <property type="evidence" value="ECO:0007669"/>
    <property type="project" value="TreeGrafter"/>
</dbReference>
<evidence type="ECO:0000256" key="5">
    <source>
        <dbReference type="ARBA" id="ARBA00023242"/>
    </source>
</evidence>
<dbReference type="PANTHER" id="PTHR28538:SF1">
    <property type="entry name" value="INTEGRAL INNER NUCLEAR MEMBRANE PROTEIN IMA1"/>
    <property type="match status" value="1"/>
</dbReference>
<evidence type="ECO:0000313" key="8">
    <source>
        <dbReference type="EMBL" id="UNI24651.1"/>
    </source>
</evidence>
<protein>
    <recommendedName>
        <fullName evidence="7">Ima1 N-terminal domain-containing protein</fullName>
    </recommendedName>
</protein>
<keyword evidence="4" id="KW-0472">Membrane</keyword>
<comment type="subcellular location">
    <subcellularLocation>
        <location evidence="1">Nucleus inner membrane</location>
        <topology evidence="1">Multi-pass membrane protein</topology>
    </subcellularLocation>
</comment>
<dbReference type="RefSeq" id="XP_047848132.1">
    <property type="nucleotide sequence ID" value="XM_047992119.1"/>
</dbReference>
<reference evidence="8" key="1">
    <citation type="submission" date="2021-11" db="EMBL/GenBank/DDBJ databases">
        <title>Purpureocillium_takamizusanense_genome.</title>
        <authorList>
            <person name="Nguyen N.-H."/>
        </authorList>
    </citation>
    <scope>NUCLEOTIDE SEQUENCE</scope>
    <source>
        <strain evidence="8">PT3</strain>
    </source>
</reference>
<evidence type="ECO:0000256" key="6">
    <source>
        <dbReference type="SAM" id="MobiDB-lite"/>
    </source>
</evidence>
<evidence type="ECO:0000256" key="1">
    <source>
        <dbReference type="ARBA" id="ARBA00004473"/>
    </source>
</evidence>
<keyword evidence="3" id="KW-1133">Transmembrane helix</keyword>
<feature type="compositionally biased region" description="Basic and acidic residues" evidence="6">
    <location>
        <begin position="353"/>
        <end position="369"/>
    </location>
</feature>
<feature type="domain" description="Ima1 N-terminal" evidence="7">
    <location>
        <begin position="10"/>
        <end position="137"/>
    </location>
</feature>
<dbReference type="Proteomes" id="UP000829364">
    <property type="component" value="Chromosome 12"/>
</dbReference>
<dbReference type="InterPro" id="IPR042321">
    <property type="entry name" value="Ima1"/>
</dbReference>
<feature type="region of interest" description="Disordered" evidence="6">
    <location>
        <begin position="339"/>
        <end position="422"/>
    </location>
</feature>
<dbReference type="AlphaFoldDB" id="A0A9Q8VGK1"/>
<proteinExistence type="predicted"/>
<dbReference type="GO" id="GO:0071765">
    <property type="term" value="P:nuclear inner membrane organization"/>
    <property type="evidence" value="ECO:0007669"/>
    <property type="project" value="InterPro"/>
</dbReference>
<accession>A0A9Q8VGK1</accession>
<dbReference type="Pfam" id="PF09779">
    <property type="entry name" value="Ima1_N"/>
    <property type="match status" value="1"/>
</dbReference>
<evidence type="ECO:0000313" key="9">
    <source>
        <dbReference type="Proteomes" id="UP000829364"/>
    </source>
</evidence>
<dbReference type="InterPro" id="IPR018617">
    <property type="entry name" value="Ima1_N"/>
</dbReference>
<feature type="region of interest" description="Disordered" evidence="6">
    <location>
        <begin position="546"/>
        <end position="584"/>
    </location>
</feature>